<dbReference type="InterPro" id="IPR029068">
    <property type="entry name" value="Glyas_Bleomycin-R_OHBP_Dase"/>
</dbReference>
<comment type="caution">
    <text evidence="2">The sequence shown here is derived from an EMBL/GenBank/DDBJ whole genome shotgun (WGS) entry which is preliminary data.</text>
</comment>
<dbReference type="Pfam" id="PF00903">
    <property type="entry name" value="Glyoxalase"/>
    <property type="match status" value="1"/>
</dbReference>
<evidence type="ECO:0000313" key="3">
    <source>
        <dbReference type="Proteomes" id="UP000655287"/>
    </source>
</evidence>
<name>A0A919R3B3_9ACTN</name>
<gene>
    <name evidence="2" type="ORF">Sru01_35100</name>
</gene>
<protein>
    <submittedName>
        <fullName evidence="2">Glyoxalase</fullName>
    </submittedName>
</protein>
<feature type="domain" description="VOC" evidence="1">
    <location>
        <begin position="1"/>
        <end position="123"/>
    </location>
</feature>
<evidence type="ECO:0000313" key="2">
    <source>
        <dbReference type="EMBL" id="GII78528.1"/>
    </source>
</evidence>
<dbReference type="SUPFAM" id="SSF54593">
    <property type="entry name" value="Glyoxalase/Bleomycin resistance protein/Dihydroxybiphenyl dioxygenase"/>
    <property type="match status" value="1"/>
</dbReference>
<dbReference type="InterPro" id="IPR037523">
    <property type="entry name" value="VOC_core"/>
</dbReference>
<organism evidence="2 3">
    <name type="scientific">Sphaerisporangium rufum</name>
    <dbReference type="NCBI Taxonomy" id="1381558"/>
    <lineage>
        <taxon>Bacteria</taxon>
        <taxon>Bacillati</taxon>
        <taxon>Actinomycetota</taxon>
        <taxon>Actinomycetes</taxon>
        <taxon>Streptosporangiales</taxon>
        <taxon>Streptosporangiaceae</taxon>
        <taxon>Sphaerisporangium</taxon>
    </lineage>
</organism>
<dbReference type="Gene3D" id="3.10.180.10">
    <property type="entry name" value="2,3-Dihydroxybiphenyl 1,2-Dioxygenase, domain 1"/>
    <property type="match status" value="1"/>
</dbReference>
<dbReference type="EMBL" id="BOOU01000049">
    <property type="protein sequence ID" value="GII78528.1"/>
    <property type="molecule type" value="Genomic_DNA"/>
</dbReference>
<reference evidence="2" key="1">
    <citation type="submission" date="2021-01" db="EMBL/GenBank/DDBJ databases">
        <title>Whole genome shotgun sequence of Sphaerisporangium rufum NBRC 109079.</title>
        <authorList>
            <person name="Komaki H."/>
            <person name="Tamura T."/>
        </authorList>
    </citation>
    <scope>NUCLEOTIDE SEQUENCE</scope>
    <source>
        <strain evidence="2">NBRC 109079</strain>
    </source>
</reference>
<dbReference type="PROSITE" id="PS51819">
    <property type="entry name" value="VOC"/>
    <property type="match status" value="1"/>
</dbReference>
<sequence length="124" mass="12752">MVHFEIIGTDPRRLRGYYGELFGWEFDLGGPVAASVSGQGAYGFTEPAAGTDAPGIPGGIGGGTGYGPHVVFYVGVPDVEAALREAERLGGRRAMGPERAPGRDLVVAHFTDPEGNLVGLAGPA</sequence>
<keyword evidence="3" id="KW-1185">Reference proteome</keyword>
<proteinExistence type="predicted"/>
<dbReference type="AlphaFoldDB" id="A0A919R3B3"/>
<evidence type="ECO:0000259" key="1">
    <source>
        <dbReference type="PROSITE" id="PS51819"/>
    </source>
</evidence>
<dbReference type="Proteomes" id="UP000655287">
    <property type="component" value="Unassembled WGS sequence"/>
</dbReference>
<dbReference type="InterPro" id="IPR004360">
    <property type="entry name" value="Glyas_Fos-R_dOase_dom"/>
</dbReference>
<accession>A0A919R3B3</accession>